<dbReference type="InterPro" id="IPR001916">
    <property type="entry name" value="Glyco_hydro_22"/>
</dbReference>
<reference evidence="14" key="1">
    <citation type="submission" date="2025-08" db="UniProtKB">
        <authorList>
            <consortium name="RefSeq"/>
        </authorList>
    </citation>
    <scope>IDENTIFICATION</scope>
    <source>
        <strain evidence="14">15112-1751.03</strain>
        <tissue evidence="14">Whole Adult</tissue>
    </source>
</reference>
<evidence type="ECO:0000256" key="9">
    <source>
        <dbReference type="RuleBase" id="RU004440"/>
    </source>
</evidence>
<dbReference type="SUPFAM" id="SSF53955">
    <property type="entry name" value="Lysozyme-like"/>
    <property type="match status" value="1"/>
</dbReference>
<dbReference type="EC" id="3.2.1.17" evidence="3"/>
<keyword evidence="5" id="KW-0081">Bacteriolytic enzyme</keyword>
<dbReference type="PROSITE" id="PS00128">
    <property type="entry name" value="GLYCOSYL_HYDROL_F22_1"/>
    <property type="match status" value="1"/>
</dbReference>
<dbReference type="Gene3D" id="1.10.530.10">
    <property type="match status" value="1"/>
</dbReference>
<comment type="similarity">
    <text evidence="2 9">Belongs to the glycosyl hydrolase 22 family.</text>
</comment>
<dbReference type="PRINTS" id="PR00135">
    <property type="entry name" value="LYZLACT"/>
</dbReference>
<feature type="chain" id="PRO_5027625720" description="lysozyme" evidence="11">
    <location>
        <begin position="22"/>
        <end position="186"/>
    </location>
</feature>
<dbReference type="OrthoDB" id="17373at2759"/>
<keyword evidence="7" id="KW-1015">Disulfide bond</keyword>
<evidence type="ECO:0000256" key="8">
    <source>
        <dbReference type="ARBA" id="ARBA00023295"/>
    </source>
</evidence>
<evidence type="ECO:0000256" key="11">
    <source>
        <dbReference type="SAM" id="SignalP"/>
    </source>
</evidence>
<dbReference type="GO" id="GO:0042742">
    <property type="term" value="P:defense response to bacterium"/>
    <property type="evidence" value="ECO:0007669"/>
    <property type="project" value="UniProtKB-KW"/>
</dbReference>
<feature type="region of interest" description="Disordered" evidence="10">
    <location>
        <begin position="146"/>
        <end position="186"/>
    </location>
</feature>
<gene>
    <name evidence="14" type="primary">LOC117571333</name>
</gene>
<feature type="signal peptide" evidence="11">
    <location>
        <begin position="1"/>
        <end position="21"/>
    </location>
</feature>
<comment type="catalytic activity">
    <reaction evidence="1">
        <text>Hydrolysis of (1-&gt;4)-beta-linkages between N-acetylmuramic acid and N-acetyl-D-glucosamine residues in a peptidoglycan and between N-acetyl-D-glucosamine residues in chitodextrins.</text>
        <dbReference type="EC" id="3.2.1.17"/>
    </reaction>
</comment>
<dbReference type="Pfam" id="PF00062">
    <property type="entry name" value="Lys"/>
    <property type="match status" value="1"/>
</dbReference>
<keyword evidence="8" id="KW-0326">Glycosidase</keyword>
<name>A0A6P8YUS0_DROAB</name>
<feature type="compositionally biased region" description="Low complexity" evidence="10">
    <location>
        <begin position="147"/>
        <end position="158"/>
    </location>
</feature>
<dbReference type="PANTHER" id="PTHR11407:SF36">
    <property type="entry name" value="GEO02684P1-RELATED"/>
    <property type="match status" value="1"/>
</dbReference>
<evidence type="ECO:0000259" key="12">
    <source>
        <dbReference type="PROSITE" id="PS00128"/>
    </source>
</evidence>
<evidence type="ECO:0000256" key="4">
    <source>
        <dbReference type="ARBA" id="ARBA00022529"/>
    </source>
</evidence>
<keyword evidence="13" id="KW-1185">Reference proteome</keyword>
<evidence type="ECO:0000313" key="14">
    <source>
        <dbReference type="RefSeq" id="XP_034109317.1"/>
    </source>
</evidence>
<accession>A0A6P8YUS0</accession>
<dbReference type="RefSeq" id="XP_034109317.1">
    <property type="nucleotide sequence ID" value="XM_034253426.2"/>
</dbReference>
<dbReference type="GO" id="GO:0031640">
    <property type="term" value="P:killing of cells of another organism"/>
    <property type="evidence" value="ECO:0007669"/>
    <property type="project" value="UniProtKB-KW"/>
</dbReference>
<dbReference type="InterPro" id="IPR023346">
    <property type="entry name" value="Lysozyme-like_dom_sf"/>
</dbReference>
<dbReference type="AlphaFoldDB" id="A0A6P8YUS0"/>
<dbReference type="PANTHER" id="PTHR11407">
    <property type="entry name" value="LYSOZYME C"/>
    <property type="match status" value="1"/>
</dbReference>
<dbReference type="Proteomes" id="UP000515160">
    <property type="component" value="Chromosome 3"/>
</dbReference>
<keyword evidence="6 11" id="KW-0732">Signal</keyword>
<protein>
    <recommendedName>
        <fullName evidence="3">lysozyme</fullName>
        <ecNumber evidence="3">3.2.1.17</ecNumber>
    </recommendedName>
</protein>
<sequence>MMHNFGLGTWFCLLFLSPLLGIRLKPCELAGQLYILDVPKEELAKWLCIADFESRFNTHVVGQSNADGSKDYGLFQISDRYWCAPPSNTSYYAFNGCNVNCNELLIDDITAAVRCAQLIRKQQGWTAWSVFPQFCNGTLVDPDECFQNDQSDRSQSNSTEIPDNATGSTTETSMEENTTIVAKEME</sequence>
<evidence type="ECO:0000313" key="13">
    <source>
        <dbReference type="Proteomes" id="UP000515160"/>
    </source>
</evidence>
<dbReference type="FunFam" id="1.10.530.10:FF:000001">
    <property type="entry name" value="Lysozyme C"/>
    <property type="match status" value="1"/>
</dbReference>
<feature type="domain" description="Glycosyl hydrolases family 22 (GH22)" evidence="12">
    <location>
        <begin position="97"/>
        <end position="115"/>
    </location>
</feature>
<dbReference type="PROSITE" id="PS51348">
    <property type="entry name" value="GLYCOSYL_HYDROL_F22_2"/>
    <property type="match status" value="1"/>
</dbReference>
<feature type="compositionally biased region" description="Low complexity" evidence="10">
    <location>
        <begin position="166"/>
        <end position="179"/>
    </location>
</feature>
<dbReference type="SMART" id="SM00263">
    <property type="entry name" value="LYZ1"/>
    <property type="match status" value="1"/>
</dbReference>
<evidence type="ECO:0000256" key="7">
    <source>
        <dbReference type="ARBA" id="ARBA00023157"/>
    </source>
</evidence>
<dbReference type="InterPro" id="IPR000974">
    <property type="entry name" value="Glyco_hydro_22_lys"/>
</dbReference>
<dbReference type="PRINTS" id="PR00137">
    <property type="entry name" value="LYSOZYME"/>
</dbReference>
<evidence type="ECO:0000256" key="10">
    <source>
        <dbReference type="SAM" id="MobiDB-lite"/>
    </source>
</evidence>
<evidence type="ECO:0000256" key="5">
    <source>
        <dbReference type="ARBA" id="ARBA00022638"/>
    </source>
</evidence>
<evidence type="ECO:0000256" key="3">
    <source>
        <dbReference type="ARBA" id="ARBA00012732"/>
    </source>
</evidence>
<keyword evidence="4" id="KW-0929">Antimicrobial</keyword>
<dbReference type="InterPro" id="IPR019799">
    <property type="entry name" value="Glyco_hydro_22_CS"/>
</dbReference>
<dbReference type="CDD" id="cd16899">
    <property type="entry name" value="LYZ_C_invert"/>
    <property type="match status" value="1"/>
</dbReference>
<proteinExistence type="inferred from homology"/>
<organism evidence="13 14">
    <name type="scientific">Drosophila albomicans</name>
    <name type="common">Fruit fly</name>
    <dbReference type="NCBI Taxonomy" id="7291"/>
    <lineage>
        <taxon>Eukaryota</taxon>
        <taxon>Metazoa</taxon>
        <taxon>Ecdysozoa</taxon>
        <taxon>Arthropoda</taxon>
        <taxon>Hexapoda</taxon>
        <taxon>Insecta</taxon>
        <taxon>Pterygota</taxon>
        <taxon>Neoptera</taxon>
        <taxon>Endopterygota</taxon>
        <taxon>Diptera</taxon>
        <taxon>Brachycera</taxon>
        <taxon>Muscomorpha</taxon>
        <taxon>Ephydroidea</taxon>
        <taxon>Drosophilidae</taxon>
        <taxon>Drosophila</taxon>
    </lineage>
</organism>
<evidence type="ECO:0000256" key="6">
    <source>
        <dbReference type="ARBA" id="ARBA00022729"/>
    </source>
</evidence>
<keyword evidence="8" id="KW-0378">Hydrolase</keyword>
<dbReference type="GeneID" id="117571333"/>
<dbReference type="GO" id="GO:0003796">
    <property type="term" value="F:lysozyme activity"/>
    <property type="evidence" value="ECO:0007669"/>
    <property type="project" value="UniProtKB-EC"/>
</dbReference>
<evidence type="ECO:0000256" key="1">
    <source>
        <dbReference type="ARBA" id="ARBA00000632"/>
    </source>
</evidence>
<evidence type="ECO:0000256" key="2">
    <source>
        <dbReference type="ARBA" id="ARBA00010859"/>
    </source>
</evidence>